<protein>
    <submittedName>
        <fullName evidence="2">GNAT family N-acetyltransferase</fullName>
        <ecNumber evidence="2">2.3.-.-</ecNumber>
    </submittedName>
</protein>
<keyword evidence="3" id="KW-1185">Reference proteome</keyword>
<evidence type="ECO:0000313" key="3">
    <source>
        <dbReference type="Proteomes" id="UP001597318"/>
    </source>
</evidence>
<reference evidence="3" key="1">
    <citation type="journal article" date="2019" name="Int. J. Syst. Evol. Microbiol.">
        <title>The Global Catalogue of Microorganisms (GCM) 10K type strain sequencing project: providing services to taxonomists for standard genome sequencing and annotation.</title>
        <authorList>
            <consortium name="The Broad Institute Genomics Platform"/>
            <consortium name="The Broad Institute Genome Sequencing Center for Infectious Disease"/>
            <person name="Wu L."/>
            <person name="Ma J."/>
        </authorList>
    </citation>
    <scope>NUCLEOTIDE SEQUENCE [LARGE SCALE GENOMIC DNA]</scope>
    <source>
        <strain evidence="3">CGMCC 1.15474</strain>
    </source>
</reference>
<dbReference type="GO" id="GO:0016746">
    <property type="term" value="F:acyltransferase activity"/>
    <property type="evidence" value="ECO:0007669"/>
    <property type="project" value="UniProtKB-KW"/>
</dbReference>
<sequence length="183" mass="21152">MKIQQQEFEQNQLKYMIRSAEENDALVLSELRVKIDGETENLDREPGEAYIDEAGFKQLIKKDTEKQCNLFLVVEVNNKIVGFSRCEGSELKRLAHKVEFGICVLKEFWGYGIGRNLLDESLKWADSTGIRKVTLSVLETNVTAIELYKKFGFEIEGILKNDKLLSDGQYYHTLIMGRLYEKM</sequence>
<proteinExistence type="predicted"/>
<dbReference type="InterPro" id="IPR016181">
    <property type="entry name" value="Acyl_CoA_acyltransferase"/>
</dbReference>
<keyword evidence="2" id="KW-0808">Transferase</keyword>
<dbReference type="Gene3D" id="3.40.630.30">
    <property type="match status" value="1"/>
</dbReference>
<dbReference type="SUPFAM" id="SSF55729">
    <property type="entry name" value="Acyl-CoA N-acyltransferases (Nat)"/>
    <property type="match status" value="1"/>
</dbReference>
<gene>
    <name evidence="2" type="ORF">ACFSKK_13035</name>
</gene>
<dbReference type="Proteomes" id="UP001597318">
    <property type="component" value="Unassembled WGS sequence"/>
</dbReference>
<dbReference type="InterPro" id="IPR000182">
    <property type="entry name" value="GNAT_dom"/>
</dbReference>
<evidence type="ECO:0000259" key="1">
    <source>
        <dbReference type="PROSITE" id="PS51186"/>
    </source>
</evidence>
<comment type="caution">
    <text evidence="2">The sequence shown here is derived from an EMBL/GenBank/DDBJ whole genome shotgun (WGS) entry which is preliminary data.</text>
</comment>
<dbReference type="PANTHER" id="PTHR43415">
    <property type="entry name" value="SPERMIDINE N(1)-ACETYLTRANSFERASE"/>
    <property type="match status" value="1"/>
</dbReference>
<dbReference type="EMBL" id="JBHUIK010000002">
    <property type="protein sequence ID" value="MFD2214610.1"/>
    <property type="molecule type" value="Genomic_DNA"/>
</dbReference>
<keyword evidence="2" id="KW-0012">Acyltransferase</keyword>
<name>A0ABW5BYJ6_9BACI</name>
<organism evidence="2 3">
    <name type="scientific">Metabacillus endolithicus</name>
    <dbReference type="NCBI Taxonomy" id="1535204"/>
    <lineage>
        <taxon>Bacteria</taxon>
        <taxon>Bacillati</taxon>
        <taxon>Bacillota</taxon>
        <taxon>Bacilli</taxon>
        <taxon>Bacillales</taxon>
        <taxon>Bacillaceae</taxon>
        <taxon>Metabacillus</taxon>
    </lineage>
</organism>
<accession>A0ABW5BYJ6</accession>
<dbReference type="CDD" id="cd04301">
    <property type="entry name" value="NAT_SF"/>
    <property type="match status" value="1"/>
</dbReference>
<dbReference type="PROSITE" id="PS51186">
    <property type="entry name" value="GNAT"/>
    <property type="match status" value="1"/>
</dbReference>
<dbReference type="RefSeq" id="WP_247343351.1">
    <property type="nucleotide sequence ID" value="NZ_CP095550.1"/>
</dbReference>
<feature type="domain" description="N-acetyltransferase" evidence="1">
    <location>
        <begin position="15"/>
        <end position="181"/>
    </location>
</feature>
<dbReference type="EC" id="2.3.-.-" evidence="2"/>
<evidence type="ECO:0000313" key="2">
    <source>
        <dbReference type="EMBL" id="MFD2214610.1"/>
    </source>
</evidence>
<dbReference type="Pfam" id="PF00583">
    <property type="entry name" value="Acetyltransf_1"/>
    <property type="match status" value="1"/>
</dbReference>
<dbReference type="PANTHER" id="PTHR43415:SF3">
    <property type="entry name" value="GNAT-FAMILY ACETYLTRANSFERASE"/>
    <property type="match status" value="1"/>
</dbReference>